<dbReference type="InterPro" id="IPR007110">
    <property type="entry name" value="Ig-like_dom"/>
</dbReference>
<reference evidence="7" key="1">
    <citation type="submission" date="2022-12" db="EMBL/GenBank/DDBJ databases">
        <authorList>
            <person name="Alioto T."/>
            <person name="Alioto T."/>
            <person name="Gomez Garrido J."/>
        </authorList>
    </citation>
    <scope>NUCLEOTIDE SEQUENCE</scope>
</reference>
<name>A0AA35LML1_9SAUR</name>
<keyword evidence="5" id="KW-0812">Transmembrane</keyword>
<keyword evidence="5" id="KW-1133">Transmembrane helix</keyword>
<dbReference type="PANTHER" id="PTHR12080">
    <property type="entry name" value="SIGNALING LYMPHOCYTIC ACTIVATION MOLECULE"/>
    <property type="match status" value="1"/>
</dbReference>
<keyword evidence="3 5" id="KW-0472">Membrane</keyword>
<dbReference type="PANTHER" id="PTHR12080:SF121">
    <property type="entry name" value="IG-LIKE DOMAIN-CONTAINING PROTEIN-RELATED"/>
    <property type="match status" value="1"/>
</dbReference>
<comment type="subcellular location">
    <subcellularLocation>
        <location evidence="1">Membrane</location>
    </subcellularLocation>
</comment>
<evidence type="ECO:0000256" key="4">
    <source>
        <dbReference type="ARBA" id="ARBA00023180"/>
    </source>
</evidence>
<dbReference type="GO" id="GO:0016020">
    <property type="term" value="C:membrane"/>
    <property type="evidence" value="ECO:0007669"/>
    <property type="project" value="UniProtKB-SubCell"/>
</dbReference>
<evidence type="ECO:0000256" key="1">
    <source>
        <dbReference type="ARBA" id="ARBA00004370"/>
    </source>
</evidence>
<dbReference type="Proteomes" id="UP001178461">
    <property type="component" value="Chromosome 16"/>
</dbReference>
<evidence type="ECO:0000259" key="6">
    <source>
        <dbReference type="PROSITE" id="PS50835"/>
    </source>
</evidence>
<dbReference type="InterPro" id="IPR013783">
    <property type="entry name" value="Ig-like_fold"/>
</dbReference>
<organism evidence="7 8">
    <name type="scientific">Podarcis lilfordi</name>
    <name type="common">Lilford's wall lizard</name>
    <dbReference type="NCBI Taxonomy" id="74358"/>
    <lineage>
        <taxon>Eukaryota</taxon>
        <taxon>Metazoa</taxon>
        <taxon>Chordata</taxon>
        <taxon>Craniata</taxon>
        <taxon>Vertebrata</taxon>
        <taxon>Euteleostomi</taxon>
        <taxon>Lepidosauria</taxon>
        <taxon>Squamata</taxon>
        <taxon>Bifurcata</taxon>
        <taxon>Unidentata</taxon>
        <taxon>Episquamata</taxon>
        <taxon>Laterata</taxon>
        <taxon>Lacertibaenia</taxon>
        <taxon>Lacertidae</taxon>
        <taxon>Podarcis</taxon>
    </lineage>
</organism>
<evidence type="ECO:0000313" key="8">
    <source>
        <dbReference type="Proteomes" id="UP001178461"/>
    </source>
</evidence>
<dbReference type="Gene3D" id="2.60.40.10">
    <property type="entry name" value="Immunoglobulins"/>
    <property type="match status" value="2"/>
</dbReference>
<evidence type="ECO:0000256" key="2">
    <source>
        <dbReference type="ARBA" id="ARBA00022729"/>
    </source>
</evidence>
<dbReference type="InterPro" id="IPR036179">
    <property type="entry name" value="Ig-like_dom_sf"/>
</dbReference>
<dbReference type="PROSITE" id="PS50835">
    <property type="entry name" value="IG_LIKE"/>
    <property type="match status" value="1"/>
</dbReference>
<dbReference type="SUPFAM" id="SSF48726">
    <property type="entry name" value="Immunoglobulin"/>
    <property type="match status" value="2"/>
</dbReference>
<proteinExistence type="predicted"/>
<feature type="domain" description="Ig-like" evidence="6">
    <location>
        <begin position="45"/>
        <end position="131"/>
    </location>
</feature>
<keyword evidence="4" id="KW-0325">Glycoprotein</keyword>
<dbReference type="AlphaFoldDB" id="A0AA35LML1"/>
<feature type="transmembrane region" description="Helical" evidence="5">
    <location>
        <begin position="154"/>
        <end position="175"/>
    </location>
</feature>
<accession>A0AA35LML1</accession>
<evidence type="ECO:0000256" key="3">
    <source>
        <dbReference type="ARBA" id="ARBA00023136"/>
    </source>
</evidence>
<evidence type="ECO:0000313" key="7">
    <source>
        <dbReference type="EMBL" id="CAI5798612.1"/>
    </source>
</evidence>
<keyword evidence="8" id="KW-1185">Reference proteome</keyword>
<keyword evidence="2" id="KW-0732">Signal</keyword>
<dbReference type="InterPro" id="IPR015631">
    <property type="entry name" value="CD2/SLAM_rcpt"/>
</dbReference>
<sequence>MVNETTLRIKDLQMEDSGAYRARVSFATQHFQDQTFLLTVYEPVPEPKILPQNVSNTPYGCNVTLQCQVSGTGEFNISWRRGNPVRDIEVGSDWLQLSNNGKDLHLSWWLNSSEPNFTCLVTSPDDQKNISFSVLNICQTRGENIPMSWVSLRVTFILLGLLVQITILTLVYIFGRKE</sequence>
<protein>
    <submittedName>
        <fullName evidence="7">SLAM family member 5-like</fullName>
    </submittedName>
</protein>
<dbReference type="EMBL" id="OX395143">
    <property type="protein sequence ID" value="CAI5798612.1"/>
    <property type="molecule type" value="Genomic_DNA"/>
</dbReference>
<gene>
    <name evidence="7" type="ORF">PODLI_1B002458</name>
</gene>
<evidence type="ECO:0000256" key="5">
    <source>
        <dbReference type="SAM" id="Phobius"/>
    </source>
</evidence>